<feature type="transmembrane region" description="Helical" evidence="1">
    <location>
        <begin position="222"/>
        <end position="244"/>
    </location>
</feature>
<feature type="transmembrane region" description="Helical" evidence="1">
    <location>
        <begin position="151"/>
        <end position="175"/>
    </location>
</feature>
<feature type="transmembrane region" description="Helical" evidence="1">
    <location>
        <begin position="331"/>
        <end position="355"/>
    </location>
</feature>
<keyword evidence="1" id="KW-1133">Transmembrane helix</keyword>
<dbReference type="InterPro" id="IPR011642">
    <property type="entry name" value="Gate_dom"/>
</dbReference>
<feature type="transmembrane region" description="Helical" evidence="1">
    <location>
        <begin position="107"/>
        <end position="131"/>
    </location>
</feature>
<feature type="domain" description="Nucleoside transporter/FeoB GTPase Gate" evidence="2">
    <location>
        <begin position="147"/>
        <end position="245"/>
    </location>
</feature>
<dbReference type="AlphaFoldDB" id="A0A511W486"/>
<organism evidence="3 4">
    <name type="scientific">Alkalibacillus haloalkaliphilus</name>
    <dbReference type="NCBI Taxonomy" id="94136"/>
    <lineage>
        <taxon>Bacteria</taxon>
        <taxon>Bacillati</taxon>
        <taxon>Bacillota</taxon>
        <taxon>Bacilli</taxon>
        <taxon>Bacillales</taxon>
        <taxon>Bacillaceae</taxon>
        <taxon>Alkalibacillus</taxon>
    </lineage>
</organism>
<reference evidence="3 4" key="1">
    <citation type="submission" date="2019-07" db="EMBL/GenBank/DDBJ databases">
        <title>Whole genome shotgun sequence of Alkalibacillus haloalkaliphilus NBRC 103110.</title>
        <authorList>
            <person name="Hosoyama A."/>
            <person name="Uohara A."/>
            <person name="Ohji S."/>
            <person name="Ichikawa N."/>
        </authorList>
    </citation>
    <scope>NUCLEOTIDE SEQUENCE [LARGE SCALE GENOMIC DNA]</scope>
    <source>
        <strain evidence="3 4">NBRC 103110</strain>
    </source>
</reference>
<name>A0A511W486_9BACI</name>
<feature type="transmembrane region" description="Helical" evidence="1">
    <location>
        <begin position="250"/>
        <end position="268"/>
    </location>
</feature>
<comment type="caution">
    <text evidence="3">The sequence shown here is derived from an EMBL/GenBank/DDBJ whole genome shotgun (WGS) entry which is preliminary data.</text>
</comment>
<feature type="transmembrane region" description="Helical" evidence="1">
    <location>
        <begin position="375"/>
        <end position="394"/>
    </location>
</feature>
<sequence length="463" mass="50337">MGGLQQKYDVEGNIKGSNSLKVKLTFLIPSLIGILLFLVPISVDGQYTIGIGLLADYLLETFSDHMPYFVVGLLGASFILSLLATFMKIEFIEKSDFLTNLFKVTSLGLIVRGFGFLVGLLTIMTLGPTIINSPGTGEVVLYDLAPVLLTWFLFAGLFLPLLMQFGLMEFIGSLLNKVMRPLFTLPGRSSIDSMASWMGAGPVGVLVTSKQFDEGYYNRREAAVIATTFSVASIAFSLVIANVIGVGHLFIPFYLTVVAASLVAAIIMPRIPPLSRKKNTYREDVGKQINDASPEGVSALKWGWIQATQKASQAKGFIHQFKSGLKTVADIWFGLIPLVMSLGVIALILVEFTPIFNVLSYPLVPLLELLRIPEASAAAPAMLVGFADMFLPAVVGSSIESELTRFVIGALSVAQIIYMSEIGVLILKSNIPVKLHELFIIFLQRTLISLPIIALIAHLLIFT</sequence>
<keyword evidence="4" id="KW-1185">Reference proteome</keyword>
<dbReference type="RefSeq" id="WP_174758187.1">
    <property type="nucleotide sequence ID" value="NZ_BJYA01000011.1"/>
</dbReference>
<accession>A0A511W486</accession>
<dbReference type="EMBL" id="BJYA01000011">
    <property type="protein sequence ID" value="GEN45904.1"/>
    <property type="molecule type" value="Genomic_DNA"/>
</dbReference>
<dbReference type="Pfam" id="PF07670">
    <property type="entry name" value="Gate"/>
    <property type="match status" value="1"/>
</dbReference>
<evidence type="ECO:0000313" key="3">
    <source>
        <dbReference type="EMBL" id="GEN45904.1"/>
    </source>
</evidence>
<feature type="transmembrane region" description="Helical" evidence="1">
    <location>
        <begin position="24"/>
        <end position="43"/>
    </location>
</feature>
<keyword evidence="1" id="KW-0812">Transmembrane</keyword>
<proteinExistence type="predicted"/>
<feature type="transmembrane region" description="Helical" evidence="1">
    <location>
        <begin position="439"/>
        <end position="462"/>
    </location>
</feature>
<protein>
    <submittedName>
        <fullName evidence="3">Membrane protein</fullName>
    </submittedName>
</protein>
<evidence type="ECO:0000259" key="2">
    <source>
        <dbReference type="Pfam" id="PF07670"/>
    </source>
</evidence>
<gene>
    <name evidence="3" type="primary">argW</name>
    <name evidence="3" type="ORF">AHA02nite_16800</name>
</gene>
<feature type="transmembrane region" description="Helical" evidence="1">
    <location>
        <begin position="406"/>
        <end position="427"/>
    </location>
</feature>
<evidence type="ECO:0000256" key="1">
    <source>
        <dbReference type="SAM" id="Phobius"/>
    </source>
</evidence>
<dbReference type="Proteomes" id="UP000321440">
    <property type="component" value="Unassembled WGS sequence"/>
</dbReference>
<evidence type="ECO:0000313" key="4">
    <source>
        <dbReference type="Proteomes" id="UP000321440"/>
    </source>
</evidence>
<feature type="transmembrane region" description="Helical" evidence="1">
    <location>
        <begin position="66"/>
        <end position="86"/>
    </location>
</feature>
<keyword evidence="1" id="KW-0472">Membrane</keyword>